<evidence type="ECO:0000256" key="1">
    <source>
        <dbReference type="ARBA" id="ARBA00006484"/>
    </source>
</evidence>
<feature type="domain" description="Ketoreductase" evidence="4">
    <location>
        <begin position="9"/>
        <end position="189"/>
    </location>
</feature>
<dbReference type="RefSeq" id="WP_030261357.1">
    <property type="nucleotide sequence ID" value="NZ_JBHEZZ010000022.1"/>
</dbReference>
<keyword evidence="6" id="KW-1185">Reference proteome</keyword>
<name>A0ABV6UW82_9ACTN</name>
<gene>
    <name evidence="5" type="ORF">ACEZDJ_30545</name>
</gene>
<dbReference type="NCBIfam" id="NF005559">
    <property type="entry name" value="PRK07231.1"/>
    <property type="match status" value="1"/>
</dbReference>
<reference evidence="5 6" key="1">
    <citation type="submission" date="2024-09" db="EMBL/GenBank/DDBJ databases">
        <authorList>
            <person name="Lee S.D."/>
        </authorList>
    </citation>
    <scope>NUCLEOTIDE SEQUENCE [LARGE SCALE GENOMIC DNA]</scope>
    <source>
        <strain evidence="5 6">N1-5</strain>
    </source>
</reference>
<dbReference type="PRINTS" id="PR00081">
    <property type="entry name" value="GDHRDH"/>
</dbReference>
<dbReference type="GO" id="GO:0016491">
    <property type="term" value="F:oxidoreductase activity"/>
    <property type="evidence" value="ECO:0007669"/>
    <property type="project" value="UniProtKB-KW"/>
</dbReference>
<evidence type="ECO:0000313" key="6">
    <source>
        <dbReference type="Proteomes" id="UP001592528"/>
    </source>
</evidence>
<organism evidence="5 6">
    <name type="scientific">Streptacidiphilus cavernicola</name>
    <dbReference type="NCBI Taxonomy" id="3342716"/>
    <lineage>
        <taxon>Bacteria</taxon>
        <taxon>Bacillati</taxon>
        <taxon>Actinomycetota</taxon>
        <taxon>Actinomycetes</taxon>
        <taxon>Kitasatosporales</taxon>
        <taxon>Streptomycetaceae</taxon>
        <taxon>Streptacidiphilus</taxon>
    </lineage>
</organism>
<proteinExistence type="inferred from homology"/>
<comment type="caution">
    <text evidence="5">The sequence shown here is derived from an EMBL/GenBank/DDBJ whole genome shotgun (WGS) entry which is preliminary data.</text>
</comment>
<dbReference type="PANTHER" id="PTHR42760">
    <property type="entry name" value="SHORT-CHAIN DEHYDROGENASES/REDUCTASES FAMILY MEMBER"/>
    <property type="match status" value="1"/>
</dbReference>
<dbReference type="InterPro" id="IPR057326">
    <property type="entry name" value="KR_dom"/>
</dbReference>
<evidence type="ECO:0000259" key="4">
    <source>
        <dbReference type="SMART" id="SM00822"/>
    </source>
</evidence>
<keyword evidence="2 5" id="KW-0560">Oxidoreductase</keyword>
<keyword evidence="3" id="KW-0472">Membrane</keyword>
<dbReference type="EC" id="1.1.1.-" evidence="5"/>
<sequence length="250" mass="25080">MTSLHLQGRTALVTGGTRGIGRATAHRLAQAGATVLLTGRSEQHAKAAAEEVQARHGTTAIGLSLEMTDPAGIEALMARIAEEHPELDILVANAGVMGVGALGSIPAPEVRSVVEVNVLGTFAVLQGAARIMAPRGRGSIVLLTSLVAALGVPGMASYAAAKGAIAALTLSAAQELGPQGIRVNAVAPGTIETDMLAPYPRAVLDQTAARTPLGRLGTAEDVAGAVAFLAGDDASFITGHILAVDGGLQP</sequence>
<protein>
    <submittedName>
        <fullName evidence="5">SDR family NAD(P)-dependent oxidoreductase</fullName>
        <ecNumber evidence="5">1.1.1.-</ecNumber>
    </submittedName>
</protein>
<dbReference type="PROSITE" id="PS00061">
    <property type="entry name" value="ADH_SHORT"/>
    <property type="match status" value="1"/>
</dbReference>
<evidence type="ECO:0000256" key="3">
    <source>
        <dbReference type="SAM" id="Phobius"/>
    </source>
</evidence>
<keyword evidence="3" id="KW-0812">Transmembrane</keyword>
<dbReference type="Proteomes" id="UP001592528">
    <property type="component" value="Unassembled WGS sequence"/>
</dbReference>
<dbReference type="Gene3D" id="3.40.50.720">
    <property type="entry name" value="NAD(P)-binding Rossmann-like Domain"/>
    <property type="match status" value="1"/>
</dbReference>
<accession>A0ABV6UW82</accession>
<comment type="similarity">
    <text evidence="1">Belongs to the short-chain dehydrogenases/reductases (SDR) family.</text>
</comment>
<dbReference type="EMBL" id="JBHEZZ010000022">
    <property type="protein sequence ID" value="MFC1405637.1"/>
    <property type="molecule type" value="Genomic_DNA"/>
</dbReference>
<dbReference type="PANTHER" id="PTHR42760:SF133">
    <property type="entry name" value="3-OXOACYL-[ACYL-CARRIER-PROTEIN] REDUCTASE"/>
    <property type="match status" value="1"/>
</dbReference>
<dbReference type="InterPro" id="IPR036291">
    <property type="entry name" value="NAD(P)-bd_dom_sf"/>
</dbReference>
<keyword evidence="3" id="KW-1133">Transmembrane helix</keyword>
<evidence type="ECO:0000313" key="5">
    <source>
        <dbReference type="EMBL" id="MFC1405637.1"/>
    </source>
</evidence>
<dbReference type="SUPFAM" id="SSF51735">
    <property type="entry name" value="NAD(P)-binding Rossmann-fold domains"/>
    <property type="match status" value="1"/>
</dbReference>
<dbReference type="InterPro" id="IPR020904">
    <property type="entry name" value="Sc_DH/Rdtase_CS"/>
</dbReference>
<dbReference type="SMART" id="SM00822">
    <property type="entry name" value="PKS_KR"/>
    <property type="match status" value="1"/>
</dbReference>
<dbReference type="PRINTS" id="PR00080">
    <property type="entry name" value="SDRFAMILY"/>
</dbReference>
<dbReference type="Pfam" id="PF13561">
    <property type="entry name" value="adh_short_C2"/>
    <property type="match status" value="1"/>
</dbReference>
<evidence type="ECO:0000256" key="2">
    <source>
        <dbReference type="ARBA" id="ARBA00023002"/>
    </source>
</evidence>
<feature type="transmembrane region" description="Helical" evidence="3">
    <location>
        <begin position="140"/>
        <end position="161"/>
    </location>
</feature>
<dbReference type="InterPro" id="IPR002347">
    <property type="entry name" value="SDR_fam"/>
</dbReference>